<sequence length="158" mass="16450">MSARSPRGARADGTAGGSPSTSSGPGRVLVAVYAVFALSATARAGVQLLRDWHEAPLAYALSAVAAAVYVVATVALARGHRRLAIAAVGIELVGVLVVGTLSVVDRQAFPEATVWSGFGSGYGYVPLVLPLLGLTWLWRLRRTRPARSGRTSDGVEPR</sequence>
<feature type="transmembrane region" description="Helical" evidence="2">
    <location>
        <begin position="58"/>
        <end position="76"/>
    </location>
</feature>
<keyword evidence="2" id="KW-1133">Transmembrane helix</keyword>
<proteinExistence type="predicted"/>
<dbReference type="EMBL" id="BJYY01000012">
    <property type="protein sequence ID" value="GEO33735.1"/>
    <property type="molecule type" value="Genomic_DNA"/>
</dbReference>
<dbReference type="RefSeq" id="WP_146902180.1">
    <property type="nucleotide sequence ID" value="NZ_BAAARM010000002.1"/>
</dbReference>
<evidence type="ECO:0000256" key="1">
    <source>
        <dbReference type="SAM" id="MobiDB-lite"/>
    </source>
</evidence>
<organism evidence="3 4">
    <name type="scientific">Cellulomonas aerilata</name>
    <dbReference type="NCBI Taxonomy" id="515326"/>
    <lineage>
        <taxon>Bacteria</taxon>
        <taxon>Bacillati</taxon>
        <taxon>Actinomycetota</taxon>
        <taxon>Actinomycetes</taxon>
        <taxon>Micrococcales</taxon>
        <taxon>Cellulomonadaceae</taxon>
        <taxon>Cellulomonas</taxon>
    </lineage>
</organism>
<feature type="transmembrane region" description="Helical" evidence="2">
    <location>
        <begin position="121"/>
        <end position="140"/>
    </location>
</feature>
<accession>A0A512DBA4</accession>
<keyword evidence="4" id="KW-1185">Reference proteome</keyword>
<reference evidence="3 4" key="1">
    <citation type="submission" date="2019-07" db="EMBL/GenBank/DDBJ databases">
        <title>Whole genome shotgun sequence of Cellulomonas aerilata NBRC 106308.</title>
        <authorList>
            <person name="Hosoyama A."/>
            <person name="Uohara A."/>
            <person name="Ohji S."/>
            <person name="Ichikawa N."/>
        </authorList>
    </citation>
    <scope>NUCLEOTIDE SEQUENCE [LARGE SCALE GENOMIC DNA]</scope>
    <source>
        <strain evidence="3 4">NBRC 106308</strain>
    </source>
</reference>
<keyword evidence="2" id="KW-0812">Transmembrane</keyword>
<evidence type="ECO:0000313" key="4">
    <source>
        <dbReference type="Proteomes" id="UP000321181"/>
    </source>
</evidence>
<feature type="transmembrane region" description="Helical" evidence="2">
    <location>
        <begin position="83"/>
        <end position="101"/>
    </location>
</feature>
<dbReference type="AlphaFoldDB" id="A0A512DBA4"/>
<feature type="region of interest" description="Disordered" evidence="1">
    <location>
        <begin position="1"/>
        <end position="23"/>
    </location>
</feature>
<dbReference type="Proteomes" id="UP000321181">
    <property type="component" value="Unassembled WGS sequence"/>
</dbReference>
<keyword evidence="2" id="KW-0472">Membrane</keyword>
<evidence type="ECO:0000256" key="2">
    <source>
        <dbReference type="SAM" id="Phobius"/>
    </source>
</evidence>
<feature type="transmembrane region" description="Helical" evidence="2">
    <location>
        <begin position="28"/>
        <end position="46"/>
    </location>
</feature>
<gene>
    <name evidence="3" type="ORF">CAE01nite_14600</name>
</gene>
<evidence type="ECO:0000313" key="3">
    <source>
        <dbReference type="EMBL" id="GEO33735.1"/>
    </source>
</evidence>
<comment type="caution">
    <text evidence="3">The sequence shown here is derived from an EMBL/GenBank/DDBJ whole genome shotgun (WGS) entry which is preliminary data.</text>
</comment>
<protein>
    <submittedName>
        <fullName evidence="3">Membrane protein</fullName>
    </submittedName>
</protein>
<name>A0A512DBA4_9CELL</name>